<dbReference type="Pfam" id="PF00106">
    <property type="entry name" value="adh_short"/>
    <property type="match status" value="1"/>
</dbReference>
<dbReference type="AlphaFoldDB" id="A0A1H9VA07"/>
<dbReference type="InterPro" id="IPR002347">
    <property type="entry name" value="SDR_fam"/>
</dbReference>
<evidence type="ECO:0000256" key="1">
    <source>
        <dbReference type="ARBA" id="ARBA00006484"/>
    </source>
</evidence>
<dbReference type="PROSITE" id="PS00061">
    <property type="entry name" value="ADH_SHORT"/>
    <property type="match status" value="1"/>
</dbReference>
<dbReference type="Proteomes" id="UP000198571">
    <property type="component" value="Unassembled WGS sequence"/>
</dbReference>
<keyword evidence="2" id="KW-0560">Oxidoreductase</keyword>
<dbReference type="PRINTS" id="PR00080">
    <property type="entry name" value="SDRFAMILY"/>
</dbReference>
<evidence type="ECO:0000313" key="5">
    <source>
        <dbReference type="Proteomes" id="UP000198571"/>
    </source>
</evidence>
<dbReference type="FunFam" id="3.40.50.720:FF:000215">
    <property type="entry name" value="3-hydroxyacyl-CoA dehydrogenase type-2"/>
    <property type="match status" value="1"/>
</dbReference>
<dbReference type="Gene3D" id="3.40.50.720">
    <property type="entry name" value="NAD(P)-binding Rossmann-like Domain"/>
    <property type="match status" value="1"/>
</dbReference>
<gene>
    <name evidence="4" type="ORF">SAMN05518684_1105</name>
</gene>
<dbReference type="PRINTS" id="PR00081">
    <property type="entry name" value="GDHRDH"/>
</dbReference>
<name>A0A1H9VA07_9BACI</name>
<keyword evidence="5" id="KW-1185">Reference proteome</keyword>
<dbReference type="GO" id="GO:0016491">
    <property type="term" value="F:oxidoreductase activity"/>
    <property type="evidence" value="ECO:0007669"/>
    <property type="project" value="UniProtKB-KW"/>
</dbReference>
<dbReference type="SUPFAM" id="SSF51735">
    <property type="entry name" value="NAD(P)-binding Rossmann-fold domains"/>
    <property type="match status" value="1"/>
</dbReference>
<protein>
    <submittedName>
        <fullName evidence="4">NAD(P)-dependent dehydrogenase, short-chain alcohol dehydrogenase family</fullName>
    </submittedName>
</protein>
<dbReference type="InterPro" id="IPR020904">
    <property type="entry name" value="Sc_DH/Rdtase_CS"/>
</dbReference>
<dbReference type="OrthoDB" id="9794138at2"/>
<sequence>MDIKGSTFVVAGGASGLGEATVKMLVHYGALVLILDQNELKGRSVQEDIGSRVWFEKADITSEYQVRKSLERGLDRYGDIHGLINTAGIGHSEKVIKKEGLHSLDVFSEVMQVNLIGSFNLTRLAAEIMKDNEPNEEGEKGVIINTASIAAYEGQAGQAAYSASKGGVVSMTLPLARELADYGIRVMSIAPGLFHTPMLKSLPKKAREYLENQPLFPDRVGAPDEYALLVKSILSNTMLNGETIRLDGAVRLPPK</sequence>
<organism evidence="4 5">
    <name type="scientific">Salipaludibacillus aurantiacus</name>
    <dbReference type="NCBI Taxonomy" id="1601833"/>
    <lineage>
        <taxon>Bacteria</taxon>
        <taxon>Bacillati</taxon>
        <taxon>Bacillota</taxon>
        <taxon>Bacilli</taxon>
        <taxon>Bacillales</taxon>
        <taxon>Bacillaceae</taxon>
    </lineage>
</organism>
<reference evidence="5" key="1">
    <citation type="submission" date="2016-10" db="EMBL/GenBank/DDBJ databases">
        <authorList>
            <person name="Varghese N."/>
            <person name="Submissions S."/>
        </authorList>
    </citation>
    <scope>NUCLEOTIDE SEQUENCE [LARGE SCALE GENOMIC DNA]</scope>
    <source>
        <strain evidence="5">S9</strain>
    </source>
</reference>
<evidence type="ECO:0000313" key="4">
    <source>
        <dbReference type="EMBL" id="SES18254.1"/>
    </source>
</evidence>
<dbReference type="InterPro" id="IPR036291">
    <property type="entry name" value="NAD(P)-bd_dom_sf"/>
</dbReference>
<proteinExistence type="inferred from homology"/>
<accession>A0A1H9VA07</accession>
<dbReference type="STRING" id="1601833.SAMN05518684_1105"/>
<evidence type="ECO:0000256" key="2">
    <source>
        <dbReference type="ARBA" id="ARBA00023002"/>
    </source>
</evidence>
<comment type="similarity">
    <text evidence="1 3">Belongs to the short-chain dehydrogenases/reductases (SDR) family.</text>
</comment>
<dbReference type="PANTHER" id="PTHR43658">
    <property type="entry name" value="SHORT-CHAIN DEHYDROGENASE/REDUCTASE"/>
    <property type="match status" value="1"/>
</dbReference>
<evidence type="ECO:0000256" key="3">
    <source>
        <dbReference type="RuleBase" id="RU000363"/>
    </source>
</evidence>
<dbReference type="EMBL" id="FOGT01000010">
    <property type="protein sequence ID" value="SES18254.1"/>
    <property type="molecule type" value="Genomic_DNA"/>
</dbReference>
<dbReference type="PANTHER" id="PTHR43658:SF8">
    <property type="entry name" value="17-BETA-HYDROXYSTEROID DEHYDROGENASE 14-RELATED"/>
    <property type="match status" value="1"/>
</dbReference>
<dbReference type="RefSeq" id="WP_093052814.1">
    <property type="nucleotide sequence ID" value="NZ_FOGT01000010.1"/>
</dbReference>